<reference evidence="1 2" key="1">
    <citation type="submission" date="2015-09" db="EMBL/GenBank/DDBJ databases">
        <authorList>
            <consortium name="Pathogen Informatics"/>
        </authorList>
    </citation>
    <scope>NUCLEOTIDE SEQUENCE [LARGE SCALE GENOMIC DNA]</scope>
    <source>
        <strain evidence="1 2">2789STDY5608860</strain>
    </source>
</reference>
<dbReference type="Proteomes" id="UP000095384">
    <property type="component" value="Unassembled WGS sequence"/>
</dbReference>
<proteinExistence type="predicted"/>
<dbReference type="RefSeq" id="WP_055224940.1">
    <property type="nucleotide sequence ID" value="NZ_CYYW01000023.1"/>
</dbReference>
<gene>
    <name evidence="1" type="ORF">ERS852417_02570</name>
</gene>
<name>A0A174G128_9FIRM</name>
<dbReference type="AlphaFoldDB" id="A0A174G128"/>
<organism evidence="1 2">
    <name type="scientific">Agathobacter rectalis</name>
    <dbReference type="NCBI Taxonomy" id="39491"/>
    <lineage>
        <taxon>Bacteria</taxon>
        <taxon>Bacillati</taxon>
        <taxon>Bacillota</taxon>
        <taxon>Clostridia</taxon>
        <taxon>Lachnospirales</taxon>
        <taxon>Lachnospiraceae</taxon>
        <taxon>Agathobacter</taxon>
    </lineage>
</organism>
<sequence length="288" mass="34523">MSRYLYDITNPNVAYNWLYEALKMKQGDLIDAYCLECHKDVNAFYEKYRIVMDSIDIEKLEIAAFHVTTCVDDCNEIKLYGLHNLQWALENDTQLRRFLKQNYISFDIDNKCVYVGENVYDIDYDKYKDLDVLSRRKNQLHKIGHKLYFDYQVNAFFFCRDIYQYSTIHEAPEFLFTLSSLNEETTGIDTKWKEICKPYVVKYKGTISDYAYFSFYGNKTEFEEDRSNNWIKLRRWLISYAIDCAFGDLHSDVYAYMNPETVIAPENIIEYMPAEKWRKDVLKYFGKE</sequence>
<evidence type="ECO:0000313" key="2">
    <source>
        <dbReference type="Proteomes" id="UP000095384"/>
    </source>
</evidence>
<protein>
    <submittedName>
        <fullName evidence="1">Uncharacterized protein</fullName>
    </submittedName>
</protein>
<evidence type="ECO:0000313" key="1">
    <source>
        <dbReference type="EMBL" id="CUO55631.1"/>
    </source>
</evidence>
<accession>A0A174G128</accession>
<dbReference type="EMBL" id="CYYW01000023">
    <property type="protein sequence ID" value="CUO55631.1"/>
    <property type="molecule type" value="Genomic_DNA"/>
</dbReference>